<sequence>MSGAEFIAVAGVASSIIAIIDGMAKVVEAALDAEGLPKAFRRASQKLPMISDILDATKTTLELNDSSKIDTAAKRTVDRCQEDWDKLKQLFDKVVPEDKSSRMERYKKAARTLGKGGKVETLMKNLLENVQLLATFKIMTERGEEPIGSETDKKKLDKHIADVAGWEPSLPDDVFEEKGGYTMNVSGSGNSVVQGEGSRQNNFEGHAQYFEVKGDYNASNKMTDKDIENDCLKFLHCPDPHAIKNQLKASKDRLVRGSMNWILADPNFINWKSGKDVSLLWIKGGAGKGKTMTTIGLIEELSSTQNEIVAYSFCRDTDYELNTVESVVKGLMHCLLTRRKEAMKVLLRYWDEKRNCFKEDITSWKALWNILLDMLSHLECERVYLIIDALDECGSRSRNQDLVAPRQSQDPMAEFLRLLVRTGLDNPSKAKWLVTSRPLDSAERELLSGSNQALVTLELNYQHVAIGIATYITERLVELDRQKSYGPTLRRKLKKQITQKAGDIYMWASLVCKELELVDRDEALATIEDSPPGLDPFYERALKQISAGESKVAKGCIRLVKAIALAFRPIHLEEVESISGLDLSDERLTVEILLDRCTSFLRARRDGYIELVHQSSRDYLNSEDAQVILDSNGPYGHREIVINLVSYLSRNLKINIGNRSMFQYVRWPFPTEYLERIRYGLVGENPLWIKIHYPVAFWVHHLGKLGPEEIKPGSIPANYAFGEDGPFACFLQSKLLQWLECVYFFADTSALDISRKLGTIYERHGGSPESSDTPFYVKFIHDAGSFLAAYGDNMKGLPLLVYAYVQTFAPECSTLRGKNLEKAPTRLGSYPLLSHSSPLTPVPGRSRKRHREQEPDYKGRKPFVFRPSWSPTLRDLHKVIRFSPNGKYILSRSCEDKAATSLWDAATGEVRIIRGHLHPVKALIFSPGGEQFASGSENIKIWDTESGELRRVFQDGSRADLYIRTMSFSPDGNKIASVSDYGTLDIWDVETGALTKTIEAHRSIAIPAFSPDGRYIVTGSYDGLVKFWAFTTGNLLGKYDTQDTITALEISPDGKRVALGCHDSEVYVVSTPFLVRNLVNVHISNLFNRFAVRRYRSIPQQTINHLKFHGQDLITNAGLVSPEATPKAGGLLTVNYIAHEGFRHLRASRNRLYYGPEGIFFSVLQEIGRIGGTSNVYRYILSYDVSGNQVAIKFQDGSVMRLGLDQEKLKIPLRELLNIVD</sequence>
<dbReference type="Gene3D" id="2.130.10.10">
    <property type="entry name" value="YVTN repeat-like/Quinoprotein amine dehydrogenase"/>
    <property type="match status" value="2"/>
</dbReference>
<dbReference type="EMBL" id="JAVHNR010000007">
    <property type="protein sequence ID" value="KAK6337149.1"/>
    <property type="molecule type" value="Genomic_DNA"/>
</dbReference>
<dbReference type="AlphaFoldDB" id="A0AAN8RG79"/>
<dbReference type="PROSITE" id="PS50082">
    <property type="entry name" value="WD_REPEATS_2"/>
    <property type="match status" value="2"/>
</dbReference>
<dbReference type="InterPro" id="IPR007111">
    <property type="entry name" value="NACHT_NTPase"/>
</dbReference>
<keyword evidence="6" id="KW-1185">Reference proteome</keyword>
<dbReference type="InterPro" id="IPR056884">
    <property type="entry name" value="NPHP3-like_N"/>
</dbReference>
<organism evidence="5 6">
    <name type="scientific">Orbilia javanica</name>
    <dbReference type="NCBI Taxonomy" id="47235"/>
    <lineage>
        <taxon>Eukaryota</taxon>
        <taxon>Fungi</taxon>
        <taxon>Dikarya</taxon>
        <taxon>Ascomycota</taxon>
        <taxon>Pezizomycotina</taxon>
        <taxon>Orbiliomycetes</taxon>
        <taxon>Orbiliales</taxon>
        <taxon>Orbiliaceae</taxon>
        <taxon>Orbilia</taxon>
    </lineage>
</organism>
<keyword evidence="1" id="KW-0677">Repeat</keyword>
<dbReference type="Gene3D" id="3.40.50.300">
    <property type="entry name" value="P-loop containing nucleotide triphosphate hydrolases"/>
    <property type="match status" value="1"/>
</dbReference>
<evidence type="ECO:0000256" key="2">
    <source>
        <dbReference type="PROSITE-ProRule" id="PRU00221"/>
    </source>
</evidence>
<dbReference type="InterPro" id="IPR031352">
    <property type="entry name" value="SesA"/>
</dbReference>
<dbReference type="SMART" id="SM00320">
    <property type="entry name" value="WD40"/>
    <property type="match status" value="4"/>
</dbReference>
<proteinExistence type="predicted"/>
<dbReference type="InterPro" id="IPR001680">
    <property type="entry name" value="WD40_rpt"/>
</dbReference>
<dbReference type="PROSITE" id="PS50837">
    <property type="entry name" value="NACHT"/>
    <property type="match status" value="1"/>
</dbReference>
<feature type="region of interest" description="Disordered" evidence="3">
    <location>
        <begin position="828"/>
        <end position="859"/>
    </location>
</feature>
<keyword evidence="2" id="KW-0853">WD repeat</keyword>
<dbReference type="InterPro" id="IPR011047">
    <property type="entry name" value="Quinoprotein_ADH-like_sf"/>
</dbReference>
<dbReference type="PANTHER" id="PTHR10039">
    <property type="entry name" value="AMELOGENIN"/>
    <property type="match status" value="1"/>
</dbReference>
<dbReference type="Pfam" id="PF00400">
    <property type="entry name" value="WD40"/>
    <property type="match status" value="3"/>
</dbReference>
<reference evidence="5 6" key="1">
    <citation type="submission" date="2019-10" db="EMBL/GenBank/DDBJ databases">
        <authorList>
            <person name="Palmer J.M."/>
        </authorList>
    </citation>
    <scope>NUCLEOTIDE SEQUENCE [LARGE SCALE GENOMIC DNA]</scope>
    <source>
        <strain evidence="5 6">TWF718</strain>
    </source>
</reference>
<feature type="repeat" description="WD" evidence="2">
    <location>
        <begin position="1008"/>
        <end position="1038"/>
    </location>
</feature>
<dbReference type="SUPFAM" id="SSF50998">
    <property type="entry name" value="Quinoprotein alcohol dehydrogenase-like"/>
    <property type="match status" value="1"/>
</dbReference>
<protein>
    <recommendedName>
        <fullName evidence="4">NACHT domain-containing protein</fullName>
    </recommendedName>
</protein>
<dbReference type="PANTHER" id="PTHR10039:SF14">
    <property type="entry name" value="NACHT DOMAIN-CONTAINING PROTEIN"/>
    <property type="match status" value="1"/>
</dbReference>
<gene>
    <name evidence="5" type="ORF">TWF718_009933</name>
</gene>
<evidence type="ECO:0000313" key="6">
    <source>
        <dbReference type="Proteomes" id="UP001313282"/>
    </source>
</evidence>
<dbReference type="Proteomes" id="UP001313282">
    <property type="component" value="Unassembled WGS sequence"/>
</dbReference>
<dbReference type="CDD" id="cd00200">
    <property type="entry name" value="WD40"/>
    <property type="match status" value="1"/>
</dbReference>
<evidence type="ECO:0000313" key="5">
    <source>
        <dbReference type="EMBL" id="KAK6337149.1"/>
    </source>
</evidence>
<dbReference type="Pfam" id="PF24883">
    <property type="entry name" value="NPHP3_N"/>
    <property type="match status" value="1"/>
</dbReference>
<dbReference type="SUPFAM" id="SSF52540">
    <property type="entry name" value="P-loop containing nucleoside triphosphate hydrolases"/>
    <property type="match status" value="1"/>
</dbReference>
<dbReference type="InterPro" id="IPR015943">
    <property type="entry name" value="WD40/YVTN_repeat-like_dom_sf"/>
</dbReference>
<feature type="domain" description="NACHT" evidence="4">
    <location>
        <begin position="278"/>
        <end position="438"/>
    </location>
</feature>
<evidence type="ECO:0000256" key="1">
    <source>
        <dbReference type="ARBA" id="ARBA00022737"/>
    </source>
</evidence>
<evidence type="ECO:0000259" key="4">
    <source>
        <dbReference type="PROSITE" id="PS50837"/>
    </source>
</evidence>
<evidence type="ECO:0000256" key="3">
    <source>
        <dbReference type="SAM" id="MobiDB-lite"/>
    </source>
</evidence>
<comment type="caution">
    <text evidence="5">The sequence shown here is derived from an EMBL/GenBank/DDBJ whole genome shotgun (WGS) entry which is preliminary data.</text>
</comment>
<name>A0AAN8RG79_9PEZI</name>
<dbReference type="InterPro" id="IPR027417">
    <property type="entry name" value="P-loop_NTPase"/>
</dbReference>
<dbReference type="Pfam" id="PF17107">
    <property type="entry name" value="SesA"/>
    <property type="match status" value="1"/>
</dbReference>
<feature type="repeat" description="WD" evidence="2">
    <location>
        <begin position="963"/>
        <end position="997"/>
    </location>
</feature>
<accession>A0AAN8RG79</accession>